<name>A0ABW2V8L4_9BACL</name>
<evidence type="ECO:0000313" key="2">
    <source>
        <dbReference type="Proteomes" id="UP001596528"/>
    </source>
</evidence>
<dbReference type="EMBL" id="JBHTGQ010000031">
    <property type="protein sequence ID" value="MFC7750962.1"/>
    <property type="molecule type" value="Genomic_DNA"/>
</dbReference>
<dbReference type="Proteomes" id="UP001596528">
    <property type="component" value="Unassembled WGS sequence"/>
</dbReference>
<dbReference type="InterPro" id="IPR009507">
    <property type="entry name" value="UPF0435"/>
</dbReference>
<comment type="caution">
    <text evidence="1">The sequence shown here is derived from an EMBL/GenBank/DDBJ whole genome shotgun (WGS) entry which is preliminary data.</text>
</comment>
<dbReference type="Pfam" id="PF06569">
    <property type="entry name" value="DUF1128"/>
    <property type="match status" value="1"/>
</dbReference>
<gene>
    <name evidence="1" type="ORF">ACFQWB_13625</name>
</gene>
<protein>
    <submittedName>
        <fullName evidence="1">DUF1128 domain-containing protein</fullName>
    </submittedName>
</protein>
<accession>A0ABW2V8L4</accession>
<keyword evidence="2" id="KW-1185">Reference proteome</keyword>
<sequence length="73" mass="8204">MDLNVPAPEHLAHMIEGIKSKLRVATAASIKAEHFSLDHYADIKDLYDLVMGKERFSISEIEALCDELKHLKG</sequence>
<evidence type="ECO:0000313" key="1">
    <source>
        <dbReference type="EMBL" id="MFC7750962.1"/>
    </source>
</evidence>
<proteinExistence type="predicted"/>
<organism evidence="1 2">
    <name type="scientific">Paenibacillus thermoaerophilus</name>
    <dbReference type="NCBI Taxonomy" id="1215385"/>
    <lineage>
        <taxon>Bacteria</taxon>
        <taxon>Bacillati</taxon>
        <taxon>Bacillota</taxon>
        <taxon>Bacilli</taxon>
        <taxon>Bacillales</taxon>
        <taxon>Paenibacillaceae</taxon>
        <taxon>Paenibacillus</taxon>
    </lineage>
</organism>
<reference evidence="2" key="1">
    <citation type="journal article" date="2019" name="Int. J. Syst. Evol. Microbiol.">
        <title>The Global Catalogue of Microorganisms (GCM) 10K type strain sequencing project: providing services to taxonomists for standard genome sequencing and annotation.</title>
        <authorList>
            <consortium name="The Broad Institute Genomics Platform"/>
            <consortium name="The Broad Institute Genome Sequencing Center for Infectious Disease"/>
            <person name="Wu L."/>
            <person name="Ma J."/>
        </authorList>
    </citation>
    <scope>NUCLEOTIDE SEQUENCE [LARGE SCALE GENOMIC DNA]</scope>
    <source>
        <strain evidence="2">JCM 18657</strain>
    </source>
</reference>
<dbReference type="RefSeq" id="WP_138789232.1">
    <property type="nucleotide sequence ID" value="NZ_JBHTGQ010000031.1"/>
</dbReference>